<feature type="domain" description="DNA-directed RNA polymerase RBP11-like dimerisation" evidence="3">
    <location>
        <begin position="24"/>
        <end position="56"/>
    </location>
</feature>
<dbReference type="GO" id="GO:0055029">
    <property type="term" value="C:nuclear DNA-directed RNA polymerase complex"/>
    <property type="evidence" value="ECO:0007669"/>
    <property type="project" value="UniProtKB-ARBA"/>
</dbReference>
<dbReference type="EMBL" id="JACYCF010000001">
    <property type="protein sequence ID" value="KAF8761507.1"/>
    <property type="molecule type" value="Genomic_DNA"/>
</dbReference>
<dbReference type="InterPro" id="IPR036603">
    <property type="entry name" value="RBP11-like"/>
</dbReference>
<dbReference type="Proteomes" id="UP000614334">
    <property type="component" value="Unassembled WGS sequence"/>
</dbReference>
<dbReference type="GO" id="GO:0046983">
    <property type="term" value="F:protein dimerization activity"/>
    <property type="evidence" value="ECO:0007669"/>
    <property type="project" value="InterPro"/>
</dbReference>
<dbReference type="AlphaFoldDB" id="A0A8H7MA75"/>
<reference evidence="4" key="1">
    <citation type="submission" date="2020-09" db="EMBL/GenBank/DDBJ databases">
        <title>Comparative genome analyses of four rice-infecting Rhizoctonia solani isolates reveal extensive enrichment of homogalacturonan modification genes.</title>
        <authorList>
            <person name="Lee D.-Y."/>
            <person name="Jeon J."/>
            <person name="Kim K.-T."/>
            <person name="Cheong K."/>
            <person name="Song H."/>
            <person name="Choi G."/>
            <person name="Ko J."/>
            <person name="Opiyo S.O."/>
            <person name="Zuo S."/>
            <person name="Madhav S."/>
            <person name="Lee Y.-H."/>
            <person name="Wang G.-L."/>
        </authorList>
    </citation>
    <scope>NUCLEOTIDE SEQUENCE</scope>
    <source>
        <strain evidence="4">AG1-IA B2</strain>
    </source>
</reference>
<dbReference type="SUPFAM" id="SSF55257">
    <property type="entry name" value="RBP11-like subunits of RNA polymerase"/>
    <property type="match status" value="1"/>
</dbReference>
<evidence type="ECO:0000256" key="1">
    <source>
        <dbReference type="ARBA" id="ARBA00022478"/>
    </source>
</evidence>
<organism evidence="4 5">
    <name type="scientific">Rhizoctonia solani</name>
    <dbReference type="NCBI Taxonomy" id="456999"/>
    <lineage>
        <taxon>Eukaryota</taxon>
        <taxon>Fungi</taxon>
        <taxon>Dikarya</taxon>
        <taxon>Basidiomycota</taxon>
        <taxon>Agaricomycotina</taxon>
        <taxon>Agaricomycetes</taxon>
        <taxon>Cantharellales</taxon>
        <taxon>Ceratobasidiaceae</taxon>
        <taxon>Rhizoctonia</taxon>
    </lineage>
</organism>
<protein>
    <submittedName>
        <fullName evidence="4">RBP11-like subunits of RNA polymerase</fullName>
    </submittedName>
</protein>
<name>A0A8H7MA75_9AGAM</name>
<gene>
    <name evidence="4" type="ORF">RHS01_00886</name>
</gene>
<dbReference type="InterPro" id="IPR009025">
    <property type="entry name" value="RBP11-like_dimer"/>
</dbReference>
<evidence type="ECO:0000313" key="5">
    <source>
        <dbReference type="Proteomes" id="UP000614334"/>
    </source>
</evidence>
<keyword evidence="2" id="KW-0804">Transcription</keyword>
<evidence type="ECO:0000259" key="3">
    <source>
        <dbReference type="Pfam" id="PF13656"/>
    </source>
</evidence>
<dbReference type="GO" id="GO:0006351">
    <property type="term" value="P:DNA-templated transcription"/>
    <property type="evidence" value="ECO:0007669"/>
    <property type="project" value="InterPro"/>
</dbReference>
<dbReference type="Pfam" id="PF13656">
    <property type="entry name" value="RNA_pol_L_2"/>
    <property type="match status" value="1"/>
</dbReference>
<sequence length="188" mass="20573">MAEVKGVVDEVEKITLLKGWTKSAATYCIMNESHTIGNSLRWMLMKNPKVEFCGYSSTDLSGVFRCVTAVSQNHGPTPLHHVHRTMSPDGRVSQCLEHLLYLVTKAHSNTFYGDNAVLESSQLQRSSLTPELHHPRGLWLVGIYGLMRLADTVPPSTTCFGVGPLLSLGVTTDAVQAGSPPIRVRRTG</sequence>
<accession>A0A8H7MA75</accession>
<keyword evidence="1" id="KW-0240">DNA-directed RNA polymerase</keyword>
<evidence type="ECO:0000313" key="4">
    <source>
        <dbReference type="EMBL" id="KAF8761507.1"/>
    </source>
</evidence>
<proteinExistence type="predicted"/>
<comment type="caution">
    <text evidence="4">The sequence shown here is derived from an EMBL/GenBank/DDBJ whole genome shotgun (WGS) entry which is preliminary data.</text>
</comment>
<dbReference type="Gene3D" id="3.30.1360.10">
    <property type="entry name" value="RNA polymerase, RBP11-like subunit"/>
    <property type="match status" value="1"/>
</dbReference>
<evidence type="ECO:0000256" key="2">
    <source>
        <dbReference type="ARBA" id="ARBA00023163"/>
    </source>
</evidence>